<protein>
    <submittedName>
        <fullName evidence="1">Uncharacterized protein</fullName>
    </submittedName>
</protein>
<dbReference type="EMBL" id="GGEC01068668">
    <property type="protein sequence ID" value="MBX49152.1"/>
    <property type="molecule type" value="Transcribed_RNA"/>
</dbReference>
<organism evidence="1">
    <name type="scientific">Rhizophora mucronata</name>
    <name type="common">Asiatic mangrove</name>
    <dbReference type="NCBI Taxonomy" id="61149"/>
    <lineage>
        <taxon>Eukaryota</taxon>
        <taxon>Viridiplantae</taxon>
        <taxon>Streptophyta</taxon>
        <taxon>Embryophyta</taxon>
        <taxon>Tracheophyta</taxon>
        <taxon>Spermatophyta</taxon>
        <taxon>Magnoliopsida</taxon>
        <taxon>eudicotyledons</taxon>
        <taxon>Gunneridae</taxon>
        <taxon>Pentapetalae</taxon>
        <taxon>rosids</taxon>
        <taxon>fabids</taxon>
        <taxon>Malpighiales</taxon>
        <taxon>Rhizophoraceae</taxon>
        <taxon>Rhizophora</taxon>
    </lineage>
</organism>
<name>A0A2P2P349_RHIMU</name>
<reference evidence="1" key="1">
    <citation type="submission" date="2018-02" db="EMBL/GenBank/DDBJ databases">
        <title>Rhizophora mucronata_Transcriptome.</title>
        <authorList>
            <person name="Meera S.P."/>
            <person name="Sreeshan A."/>
            <person name="Augustine A."/>
        </authorList>
    </citation>
    <scope>NUCLEOTIDE SEQUENCE</scope>
    <source>
        <tissue evidence="1">Leaf</tissue>
    </source>
</reference>
<evidence type="ECO:0000313" key="1">
    <source>
        <dbReference type="EMBL" id="MBX49152.1"/>
    </source>
</evidence>
<dbReference type="AlphaFoldDB" id="A0A2P2P349"/>
<accession>A0A2P2P349</accession>
<proteinExistence type="predicted"/>
<sequence>MTRGIEVFSRTFISKFGQFQTTYRST</sequence>